<evidence type="ECO:0000256" key="1">
    <source>
        <dbReference type="ARBA" id="ARBA00007992"/>
    </source>
</evidence>
<dbReference type="Pfam" id="PF01494">
    <property type="entry name" value="FAD_binding_3"/>
    <property type="match status" value="1"/>
</dbReference>
<dbReference type="Gene3D" id="1.10.630.10">
    <property type="entry name" value="Cytochrome P450"/>
    <property type="match status" value="1"/>
</dbReference>
<dbReference type="PANTHER" id="PTHR47356:SF2">
    <property type="entry name" value="FAD-BINDING DOMAIN-CONTAINING PROTEIN-RELATED"/>
    <property type="match status" value="1"/>
</dbReference>
<name>A0A0U1M6E5_TALIS</name>
<dbReference type="GO" id="GO:0020037">
    <property type="term" value="F:heme binding"/>
    <property type="evidence" value="ECO:0007669"/>
    <property type="project" value="InterPro"/>
</dbReference>
<dbReference type="AlphaFoldDB" id="A0A0U1M6E5"/>
<dbReference type="GO" id="GO:0004497">
    <property type="term" value="F:monooxygenase activity"/>
    <property type="evidence" value="ECO:0007669"/>
    <property type="project" value="InterPro"/>
</dbReference>
<dbReference type="PANTHER" id="PTHR47356">
    <property type="entry name" value="FAD-DEPENDENT MONOOXYGENASE ASQG-RELATED"/>
    <property type="match status" value="1"/>
</dbReference>
<gene>
    <name evidence="6" type="ORF">PISL3812_08207</name>
</gene>
<comment type="similarity">
    <text evidence="1">Belongs to the paxM FAD-dependent monooxygenase family.</text>
</comment>
<dbReference type="SUPFAM" id="SSF51905">
    <property type="entry name" value="FAD/NAD(P)-binding domain"/>
    <property type="match status" value="1"/>
</dbReference>
<evidence type="ECO:0000259" key="5">
    <source>
        <dbReference type="Pfam" id="PF01494"/>
    </source>
</evidence>
<dbReference type="GO" id="GO:0016705">
    <property type="term" value="F:oxidoreductase activity, acting on paired donors, with incorporation or reduction of molecular oxygen"/>
    <property type="evidence" value="ECO:0007669"/>
    <property type="project" value="InterPro"/>
</dbReference>
<dbReference type="Proteomes" id="UP000054383">
    <property type="component" value="Unassembled WGS sequence"/>
</dbReference>
<dbReference type="OrthoDB" id="10029326at2759"/>
<dbReference type="CDD" id="cd11040">
    <property type="entry name" value="CYP7_CYP8-like"/>
    <property type="match status" value="1"/>
</dbReference>
<dbReference type="InterPro" id="IPR050562">
    <property type="entry name" value="FAD_mOase_fung"/>
</dbReference>
<sequence>MGVEVNQTRHVTIGIIGGGVAGLTLANYLDQVGISYILWEKRCIAEDVGAGVGLLPTGFRILDQLGLYPALAQYYVDHDRWEHRDSDGTMYTSNTAVRSQVDELGYAPVFVERTLFLQHLYAHIKDKSNIDQDKEVVSVISEEDRATVVAKDGSSFTCTIVVGADGVHSVVRKAMNSIQPVSSNPHYLATRFSFVYGISSSVKGINQGCYFSIYRKDTSTLIFTGHDGLIFWFVFEDMKKKIPYEQKPRYTQKDSDQICSKISDLMITDGVVFRDIYAKRKTAVMTPLQEGVVSTWFNGRMVLMGDSAHKMVPHAAMGANLAMESVASFINCLNDLENDDLDHLLSETSSIPLEKLEKALTKYAASRTARASPVVGIANFACRSQLKADEEAEAFIASLPTTDHETWLYRSLKSMSLAEKIDGWHEDGERVSLYTKRAKEIQQARLIDLTCSKHLLQTALSHPYLAAFSLLVVYLIARHIRGQQQQNSVGTSPHPQEPPVITPTIPIIGHAVSQALSYAGFVPSLAARYPKYSVFTLYMGTSTKNHYFIAPSLIHLVSINPKYTSKFSGEPFFFQLMETVFGDERQLIRKMDQDLLWNHTQKIVHGMMRESFLQPALSTLISGVNSRVFNLTTFTTSTASQKSWERAASIKVPGPGIAEASLHTLLRDFVGHLAITILMGPDILDQYPNLLPDLFTLDENFALLLSPLPRWTSPLRRATAARSRVIAAIREHHIAYYKHQRGIDPGPAWSRIDETSNIIHDRIQSFAKAGDFDVSKPESDRGWLGAVSDSIVLWALNVNANQVTFWMIFHIFANPTLLSEIRGEIEPHVKRSQKEDDDGHPSLDIDLPSIQKHCTLLQGAFLETMRWESGAMLFRYVNEDFTLTESAEDARIFNHDVPQTYIFKKGEYIVLPHGAHQMDERYFPDPESFNARRFWTEKGQKSQKGDQLFEENDTEGVTKERVKVEYKTMLPWGGGASMCKGRKFAESEVLIFVAAILTCWDIACVDESGKPKAWKHPGHKGGSGAVVPATDVRVRLRRRDVLDGR</sequence>
<evidence type="ECO:0000313" key="7">
    <source>
        <dbReference type="Proteomes" id="UP000054383"/>
    </source>
</evidence>
<keyword evidence="2" id="KW-0285">Flavoprotein</keyword>
<dbReference type="GO" id="GO:0005506">
    <property type="term" value="F:iron ion binding"/>
    <property type="evidence" value="ECO:0007669"/>
    <property type="project" value="InterPro"/>
</dbReference>
<evidence type="ECO:0000256" key="3">
    <source>
        <dbReference type="ARBA" id="ARBA00022827"/>
    </source>
</evidence>
<dbReference type="InterPro" id="IPR036396">
    <property type="entry name" value="Cyt_P450_sf"/>
</dbReference>
<evidence type="ECO:0000256" key="4">
    <source>
        <dbReference type="ARBA" id="ARBA00023002"/>
    </source>
</evidence>
<keyword evidence="3" id="KW-0274">FAD</keyword>
<feature type="domain" description="FAD-binding" evidence="5">
    <location>
        <begin position="11"/>
        <end position="328"/>
    </location>
</feature>
<protein>
    <submittedName>
        <fullName evidence="6">Cytochrome P450, putative</fullName>
    </submittedName>
</protein>
<accession>A0A0U1M6E5</accession>
<dbReference type="Gene3D" id="3.50.50.60">
    <property type="entry name" value="FAD/NAD(P)-binding domain"/>
    <property type="match status" value="1"/>
</dbReference>
<dbReference type="SUPFAM" id="SSF48264">
    <property type="entry name" value="Cytochrome P450"/>
    <property type="match status" value="1"/>
</dbReference>
<dbReference type="STRING" id="28573.A0A0U1M6E5"/>
<dbReference type="InterPro" id="IPR002938">
    <property type="entry name" value="FAD-bd"/>
</dbReference>
<evidence type="ECO:0000256" key="2">
    <source>
        <dbReference type="ARBA" id="ARBA00022630"/>
    </source>
</evidence>
<organism evidence="6 7">
    <name type="scientific">Talaromyces islandicus</name>
    <name type="common">Penicillium islandicum</name>
    <dbReference type="NCBI Taxonomy" id="28573"/>
    <lineage>
        <taxon>Eukaryota</taxon>
        <taxon>Fungi</taxon>
        <taxon>Dikarya</taxon>
        <taxon>Ascomycota</taxon>
        <taxon>Pezizomycotina</taxon>
        <taxon>Eurotiomycetes</taxon>
        <taxon>Eurotiomycetidae</taxon>
        <taxon>Eurotiales</taxon>
        <taxon>Trichocomaceae</taxon>
        <taxon>Talaromyces</taxon>
        <taxon>Talaromyces sect. Islandici</taxon>
    </lineage>
</organism>
<keyword evidence="4" id="KW-0560">Oxidoreductase</keyword>
<reference evidence="6 7" key="1">
    <citation type="submission" date="2015-04" db="EMBL/GenBank/DDBJ databases">
        <authorList>
            <person name="Syromyatnikov M.Y."/>
            <person name="Popov V.N."/>
        </authorList>
    </citation>
    <scope>NUCLEOTIDE SEQUENCE [LARGE SCALE GENOMIC DNA]</scope>
    <source>
        <strain evidence="6">WF-38-12</strain>
    </source>
</reference>
<evidence type="ECO:0000313" key="6">
    <source>
        <dbReference type="EMBL" id="CRG91159.1"/>
    </source>
</evidence>
<dbReference type="InterPro" id="IPR001128">
    <property type="entry name" value="Cyt_P450"/>
</dbReference>
<dbReference type="InterPro" id="IPR036188">
    <property type="entry name" value="FAD/NAD-bd_sf"/>
</dbReference>
<dbReference type="Pfam" id="PF00067">
    <property type="entry name" value="p450"/>
    <property type="match status" value="1"/>
</dbReference>
<keyword evidence="7" id="KW-1185">Reference proteome</keyword>
<proteinExistence type="inferred from homology"/>
<dbReference type="EMBL" id="CVMT01000009">
    <property type="protein sequence ID" value="CRG91159.1"/>
    <property type="molecule type" value="Genomic_DNA"/>
</dbReference>
<dbReference type="PRINTS" id="PR00420">
    <property type="entry name" value="RNGMNOXGNASE"/>
</dbReference>
<dbReference type="GO" id="GO:0071949">
    <property type="term" value="F:FAD binding"/>
    <property type="evidence" value="ECO:0007669"/>
    <property type="project" value="InterPro"/>
</dbReference>